<feature type="transmembrane region" description="Helical" evidence="2">
    <location>
        <begin position="112"/>
        <end position="134"/>
    </location>
</feature>
<feature type="transmembrane region" description="Helical" evidence="2">
    <location>
        <begin position="57"/>
        <end position="78"/>
    </location>
</feature>
<accession>G0USW4</accession>
<name>G0USW4_TRYCI</name>
<evidence type="ECO:0000256" key="1">
    <source>
        <dbReference type="SAM" id="MobiDB-lite"/>
    </source>
</evidence>
<evidence type="ECO:0000313" key="3">
    <source>
        <dbReference type="EMBL" id="CCC92477.1"/>
    </source>
</evidence>
<keyword evidence="2" id="KW-0472">Membrane</keyword>
<dbReference type="EMBL" id="HE575321">
    <property type="protein sequence ID" value="CCC92477.1"/>
    <property type="molecule type" value="Genomic_DNA"/>
</dbReference>
<organism evidence="3">
    <name type="scientific">Trypanosoma congolense (strain IL3000)</name>
    <dbReference type="NCBI Taxonomy" id="1068625"/>
    <lineage>
        <taxon>Eukaryota</taxon>
        <taxon>Discoba</taxon>
        <taxon>Euglenozoa</taxon>
        <taxon>Kinetoplastea</taxon>
        <taxon>Metakinetoplastina</taxon>
        <taxon>Trypanosomatida</taxon>
        <taxon>Trypanosomatidae</taxon>
        <taxon>Trypanosoma</taxon>
        <taxon>Nannomonas</taxon>
    </lineage>
</organism>
<keyword evidence="2" id="KW-0812">Transmembrane</keyword>
<proteinExistence type="predicted"/>
<dbReference type="AlphaFoldDB" id="G0USW4"/>
<keyword evidence="2" id="KW-1133">Transmembrane helix</keyword>
<reference evidence="3" key="1">
    <citation type="journal article" date="2012" name="Proc. Natl. Acad. Sci. U.S.A.">
        <title>Antigenic diversity is generated by distinct evolutionary mechanisms in African trypanosome species.</title>
        <authorList>
            <person name="Jackson A.P."/>
            <person name="Berry A."/>
            <person name="Aslett M."/>
            <person name="Allison H.C."/>
            <person name="Burton P."/>
            <person name="Vavrova-Anderson J."/>
            <person name="Brown R."/>
            <person name="Browne H."/>
            <person name="Corton N."/>
            <person name="Hauser H."/>
            <person name="Gamble J."/>
            <person name="Gilderthorp R."/>
            <person name="Marcello L."/>
            <person name="McQuillan J."/>
            <person name="Otto T.D."/>
            <person name="Quail M.A."/>
            <person name="Sanders M.J."/>
            <person name="van Tonder A."/>
            <person name="Ginger M.L."/>
            <person name="Field M.C."/>
            <person name="Barry J.D."/>
            <person name="Hertz-Fowler C."/>
            <person name="Berriman M."/>
        </authorList>
    </citation>
    <scope>NUCLEOTIDE SEQUENCE</scope>
    <source>
        <strain evidence="3">IL3000</strain>
    </source>
</reference>
<sequence>MHTQIDTCGASAFPGREDLKEEEKRKEEEKKKQYRMLDTTTNRFFIMHKGSRKASKLGASLYIFIYIHSRLFVCLFLFRCLRTVQALCANRLREFVCLCGCSLHFSARLPRVLYYSTHLIYLLFYFYFLACLFVL</sequence>
<evidence type="ECO:0000256" key="2">
    <source>
        <dbReference type="SAM" id="Phobius"/>
    </source>
</evidence>
<protein>
    <submittedName>
        <fullName evidence="3">Uncharacterized protein</fullName>
    </submittedName>
</protein>
<gene>
    <name evidence="3" type="ORF">TCIL3000_8_7050</name>
</gene>
<feature type="region of interest" description="Disordered" evidence="1">
    <location>
        <begin position="1"/>
        <end position="32"/>
    </location>
</feature>
<feature type="compositionally biased region" description="Basic and acidic residues" evidence="1">
    <location>
        <begin position="15"/>
        <end position="31"/>
    </location>
</feature>